<proteinExistence type="inferred from homology"/>
<dbReference type="PANTHER" id="PTHR43649">
    <property type="entry name" value="ARABINOSE-BINDING PROTEIN-RELATED"/>
    <property type="match status" value="1"/>
</dbReference>
<comment type="caution">
    <text evidence="9">The sequence shown here is derived from an EMBL/GenBank/DDBJ whole genome shotgun (WGS) entry which is preliminary data.</text>
</comment>
<dbReference type="EMBL" id="JAUYVI010000002">
    <property type="protein sequence ID" value="MDQ7247587.1"/>
    <property type="molecule type" value="Genomic_DNA"/>
</dbReference>
<evidence type="ECO:0000256" key="1">
    <source>
        <dbReference type="ARBA" id="ARBA00004418"/>
    </source>
</evidence>
<comment type="function">
    <text evidence="7">Part of the ABC transporter complex UgpBAEC involved in sn-glycerol-3-phosphate (G3P) import. Binds G3P.</text>
</comment>
<protein>
    <recommendedName>
        <fullName evidence="4">sn-glycerol-3-phosphate-binding periplasmic protein UgpB</fullName>
    </recommendedName>
</protein>
<evidence type="ECO:0000313" key="9">
    <source>
        <dbReference type="EMBL" id="MDQ7247587.1"/>
    </source>
</evidence>
<reference evidence="10" key="1">
    <citation type="submission" date="2023-08" db="EMBL/GenBank/DDBJ databases">
        <title>Rhodospirillaceae gen. nov., a novel taxon isolated from the Yangtze River Yuezi River estuary sludge.</title>
        <authorList>
            <person name="Ruan L."/>
        </authorList>
    </citation>
    <scope>NUCLEOTIDE SEQUENCE [LARGE SCALE GENOMIC DNA]</scope>
    <source>
        <strain evidence="10">R-7</strain>
    </source>
</reference>
<dbReference type="CDD" id="cd13585">
    <property type="entry name" value="PBP2_TMBP_like"/>
    <property type="match status" value="1"/>
</dbReference>
<dbReference type="SUPFAM" id="SSF53850">
    <property type="entry name" value="Periplasmic binding protein-like II"/>
    <property type="match status" value="1"/>
</dbReference>
<comment type="similarity">
    <text evidence="2">Belongs to the bacterial solute-binding protein 1 family.</text>
</comment>
<dbReference type="RefSeq" id="WP_379954991.1">
    <property type="nucleotide sequence ID" value="NZ_JAUYVI010000002.1"/>
</dbReference>
<feature type="chain" id="PRO_5045763171" description="sn-glycerol-3-phosphate-binding periplasmic protein UgpB" evidence="8">
    <location>
        <begin position="26"/>
        <end position="422"/>
    </location>
</feature>
<dbReference type="Pfam" id="PF01547">
    <property type="entry name" value="SBP_bac_1"/>
    <property type="match status" value="1"/>
</dbReference>
<organism evidence="9 10">
    <name type="scientific">Dongia sedimenti</name>
    <dbReference type="NCBI Taxonomy" id="3064282"/>
    <lineage>
        <taxon>Bacteria</taxon>
        <taxon>Pseudomonadati</taxon>
        <taxon>Pseudomonadota</taxon>
        <taxon>Alphaproteobacteria</taxon>
        <taxon>Rhodospirillales</taxon>
        <taxon>Dongiaceae</taxon>
        <taxon>Dongia</taxon>
    </lineage>
</organism>
<evidence type="ECO:0000256" key="7">
    <source>
        <dbReference type="ARBA" id="ARBA00034473"/>
    </source>
</evidence>
<dbReference type="Gene3D" id="3.40.190.10">
    <property type="entry name" value="Periplasmic binding protein-like II"/>
    <property type="match status" value="1"/>
</dbReference>
<evidence type="ECO:0000256" key="5">
    <source>
        <dbReference type="ARBA" id="ARBA00022448"/>
    </source>
</evidence>
<keyword evidence="10" id="KW-1185">Reference proteome</keyword>
<accession>A0ABU0YK79</accession>
<evidence type="ECO:0000256" key="4">
    <source>
        <dbReference type="ARBA" id="ARBA00017470"/>
    </source>
</evidence>
<gene>
    <name evidence="9" type="ORF">Q8A70_07905</name>
</gene>
<evidence type="ECO:0000256" key="3">
    <source>
        <dbReference type="ARBA" id="ARBA00011557"/>
    </source>
</evidence>
<dbReference type="PANTHER" id="PTHR43649:SF31">
    <property type="entry name" value="SN-GLYCEROL-3-PHOSPHATE-BINDING PERIPLASMIC PROTEIN UGPB"/>
    <property type="match status" value="1"/>
</dbReference>
<evidence type="ECO:0000256" key="2">
    <source>
        <dbReference type="ARBA" id="ARBA00008520"/>
    </source>
</evidence>
<evidence type="ECO:0000313" key="10">
    <source>
        <dbReference type="Proteomes" id="UP001230156"/>
    </source>
</evidence>
<name>A0ABU0YK79_9PROT</name>
<feature type="signal peptide" evidence="8">
    <location>
        <begin position="1"/>
        <end position="25"/>
    </location>
</feature>
<dbReference type="InterPro" id="IPR050490">
    <property type="entry name" value="Bact_solute-bd_prot1"/>
</dbReference>
<keyword evidence="6 8" id="KW-0732">Signal</keyword>
<comment type="subcellular location">
    <subcellularLocation>
        <location evidence="1">Periplasm</location>
    </subcellularLocation>
</comment>
<evidence type="ECO:0000256" key="6">
    <source>
        <dbReference type="ARBA" id="ARBA00022729"/>
    </source>
</evidence>
<dbReference type="Proteomes" id="UP001230156">
    <property type="component" value="Unassembled WGS sequence"/>
</dbReference>
<evidence type="ECO:0000256" key="8">
    <source>
        <dbReference type="SAM" id="SignalP"/>
    </source>
</evidence>
<keyword evidence="5" id="KW-0813">Transport</keyword>
<comment type="subunit">
    <text evidence="3">The complex is composed of two ATP-binding proteins (UgpC), two transmembrane proteins (UgpA and UgpE) and a solute-binding protein (UgpB).</text>
</comment>
<sequence length="422" mass="46269">MRGKTRISLAALAAVTLLGAAAAQAETEITYQLWGSPQEGEVWQKVAQEFEAQHPDIKVKVEVNDWDSYWEKIRVLMAGGTPPDVFAMDAPLYPDWQSRGVLLNLQPYIDAEPGLLDDIYPITLEAYKTKDGYFGLPRDFQTIVLYYNKDMFDAAGVAYPNDSWTYDDFRKAAKALTKDTNGDGSIDQWGFWAEVVDPEPYWGAVVWSFGGDIVDIPHGKTLIGSDKAMQAWHFIADMWLEDKSMPTQEQLQQYGTDGFQAGIAAMGVSGHWSVPDYAPAKFKWAVAPVPKGPAGRVTGVNSAGFVIAKASKHPKEAWAFVKFAFGPTGQAELAKIGLAVPIRKSVAESPAYLEQTSAPIDHKLFIDALQYAHPKPVFRGYEEWSAAVGDALNSAWTGALGVDDAIAEAVQNGDEALAKNRQ</sequence>
<dbReference type="InterPro" id="IPR006059">
    <property type="entry name" value="SBP"/>
</dbReference>